<comment type="caution">
    <text evidence="2">The sequence shown here is derived from an EMBL/GenBank/DDBJ whole genome shotgun (WGS) entry which is preliminary data.</text>
</comment>
<keyword evidence="3" id="KW-1185">Reference proteome</keyword>
<dbReference type="EMBL" id="JARBHB010000015">
    <property type="protein sequence ID" value="KAJ8867770.1"/>
    <property type="molecule type" value="Genomic_DNA"/>
</dbReference>
<name>A0ABQ9G5N4_9NEOP</name>
<evidence type="ECO:0000313" key="2">
    <source>
        <dbReference type="EMBL" id="KAJ8867770.1"/>
    </source>
</evidence>
<sequence length="282" mass="32383">MPRAYVKKKCKPSYKPTNVKAACEAVCSHCTSYWQAAKTFIVDRGVIYHRIKGMLQTPVEKVDSGRTPALSEDVENDLEQDINLSTYRRIAETGRENISVHCCVAASGALLPPHVIYKAKGAVQPRWPYMEKEYSGTLYSATDKEYTEESVFFHWLTEFCKQSANHSVVTPKSSYASHAATKQMRLWAINSWMGEDSSEPQSTYPSYSTQYNGLENIYWFACKCVERIYHTKQIISGFRETACYPIDADIFSKEDFDQMQFKRYHKRNTENLQYAGQENGKD</sequence>
<dbReference type="Proteomes" id="UP001159363">
    <property type="component" value="Chromosome 14"/>
</dbReference>
<dbReference type="Pfam" id="PF03184">
    <property type="entry name" value="DDE_1"/>
    <property type="match status" value="1"/>
</dbReference>
<feature type="domain" description="DDE-1" evidence="1">
    <location>
        <begin position="101"/>
        <end position="165"/>
    </location>
</feature>
<gene>
    <name evidence="2" type="ORF">PR048_031573</name>
</gene>
<evidence type="ECO:0000259" key="1">
    <source>
        <dbReference type="Pfam" id="PF03184"/>
    </source>
</evidence>
<evidence type="ECO:0000313" key="3">
    <source>
        <dbReference type="Proteomes" id="UP001159363"/>
    </source>
</evidence>
<organism evidence="2 3">
    <name type="scientific">Dryococelus australis</name>
    <dbReference type="NCBI Taxonomy" id="614101"/>
    <lineage>
        <taxon>Eukaryota</taxon>
        <taxon>Metazoa</taxon>
        <taxon>Ecdysozoa</taxon>
        <taxon>Arthropoda</taxon>
        <taxon>Hexapoda</taxon>
        <taxon>Insecta</taxon>
        <taxon>Pterygota</taxon>
        <taxon>Neoptera</taxon>
        <taxon>Polyneoptera</taxon>
        <taxon>Phasmatodea</taxon>
        <taxon>Verophasmatodea</taxon>
        <taxon>Anareolatae</taxon>
        <taxon>Phasmatidae</taxon>
        <taxon>Eurycanthinae</taxon>
        <taxon>Dryococelus</taxon>
    </lineage>
</organism>
<accession>A0ABQ9G5N4</accession>
<proteinExistence type="predicted"/>
<reference evidence="2 3" key="1">
    <citation type="submission" date="2023-02" db="EMBL/GenBank/DDBJ databases">
        <title>LHISI_Scaffold_Assembly.</title>
        <authorList>
            <person name="Stuart O.P."/>
            <person name="Cleave R."/>
            <person name="Magrath M.J.L."/>
            <person name="Mikheyev A.S."/>
        </authorList>
    </citation>
    <scope>NUCLEOTIDE SEQUENCE [LARGE SCALE GENOMIC DNA]</scope>
    <source>
        <strain evidence="2">Daus_M_001</strain>
        <tissue evidence="2">Leg muscle</tissue>
    </source>
</reference>
<dbReference type="InterPro" id="IPR004875">
    <property type="entry name" value="DDE_SF_endonuclease_dom"/>
</dbReference>
<protein>
    <recommendedName>
        <fullName evidence="1">DDE-1 domain-containing protein</fullName>
    </recommendedName>
</protein>